<organism evidence="3">
    <name type="scientific">Trepomonas sp. PC1</name>
    <dbReference type="NCBI Taxonomy" id="1076344"/>
    <lineage>
        <taxon>Eukaryota</taxon>
        <taxon>Metamonada</taxon>
        <taxon>Diplomonadida</taxon>
        <taxon>Hexamitidae</taxon>
        <taxon>Hexamitinae</taxon>
        <taxon>Trepomonas</taxon>
    </lineage>
</organism>
<dbReference type="PANTHER" id="PTHR46532">
    <property type="entry name" value="MALE FERTILITY FACTOR KL5"/>
    <property type="match status" value="1"/>
</dbReference>
<evidence type="ECO:0000313" key="3">
    <source>
        <dbReference type="EMBL" id="JAP93862.1"/>
    </source>
</evidence>
<dbReference type="GO" id="GO:0005858">
    <property type="term" value="C:axonemal dynein complex"/>
    <property type="evidence" value="ECO:0007669"/>
    <property type="project" value="TreeGrafter"/>
</dbReference>
<dbReference type="GO" id="GO:0045505">
    <property type="term" value="F:dynein intermediate chain binding"/>
    <property type="evidence" value="ECO:0007669"/>
    <property type="project" value="InterPro"/>
</dbReference>
<feature type="non-terminal residue" evidence="3">
    <location>
        <position position="1"/>
    </location>
</feature>
<reference evidence="3" key="1">
    <citation type="submission" date="2015-07" db="EMBL/GenBank/DDBJ databases">
        <title>Adaptation to a free-living lifestyle via gene acquisitions in the diplomonad Trepomonas sp. PC1.</title>
        <authorList>
            <person name="Xu F."/>
            <person name="Jerlstrom-Hultqvist J."/>
            <person name="Kolisko M."/>
            <person name="Simpson A.G.B."/>
            <person name="Roger A.J."/>
            <person name="Svard S.G."/>
            <person name="Andersson J.O."/>
        </authorList>
    </citation>
    <scope>NUCLEOTIDE SEQUENCE</scope>
    <source>
        <strain evidence="3">PC1</strain>
    </source>
</reference>
<dbReference type="GO" id="GO:0051959">
    <property type="term" value="F:dynein light intermediate chain binding"/>
    <property type="evidence" value="ECO:0007669"/>
    <property type="project" value="InterPro"/>
</dbReference>
<accession>A0A146KAJ0</accession>
<proteinExistence type="inferred from homology"/>
<protein>
    <submittedName>
        <fullName evidence="3">Dynein heavy chain</fullName>
    </submittedName>
</protein>
<comment type="similarity">
    <text evidence="1">Belongs to the dynein heavy chain family.</text>
</comment>
<dbReference type="InterPro" id="IPR027417">
    <property type="entry name" value="P-loop_NTPase"/>
</dbReference>
<evidence type="ECO:0000259" key="2">
    <source>
        <dbReference type="Pfam" id="PF12780"/>
    </source>
</evidence>
<name>A0A146KAJ0_9EUKA</name>
<dbReference type="Gene3D" id="3.40.50.300">
    <property type="entry name" value="P-loop containing nucleotide triphosphate hydrolases"/>
    <property type="match status" value="1"/>
</dbReference>
<feature type="domain" description="Dynein heavy chain AAA module D4" evidence="2">
    <location>
        <begin position="2"/>
        <end position="182"/>
    </location>
</feature>
<feature type="non-terminal residue" evidence="3">
    <location>
        <position position="189"/>
    </location>
</feature>
<dbReference type="AlphaFoldDB" id="A0A146KAJ0"/>
<dbReference type="SUPFAM" id="SSF52540">
    <property type="entry name" value="P-loop containing nucleoside triphosphate hydrolases"/>
    <property type="match status" value="1"/>
</dbReference>
<sequence>ISKFTAWLNNYEIYEISTHKKYTLQDFEDLLRKLIIRAGIKDIRLAFLFDEANALETTFLEHMNALLASGEVPGLFEGELMTQLLNQAREQIEKLRADEVQKLPKQNAKDEEILAWITRRVQANLHIVFCMNPPAKTKSQSGLQSTAASSPALFNRCVIVWMGDWNFGSFLQVSNGLLQEIDFSGENID</sequence>
<dbReference type="InterPro" id="IPR026983">
    <property type="entry name" value="DHC"/>
</dbReference>
<gene>
    <name evidence="3" type="ORF">TPC1_13682</name>
</gene>
<dbReference type="PANTHER" id="PTHR46532:SF4">
    <property type="entry name" value="AAA+ ATPASE DOMAIN-CONTAINING PROTEIN"/>
    <property type="match status" value="1"/>
</dbReference>
<dbReference type="EMBL" id="GDID01002744">
    <property type="protein sequence ID" value="JAP93862.1"/>
    <property type="molecule type" value="Transcribed_RNA"/>
</dbReference>
<dbReference type="Pfam" id="PF12780">
    <property type="entry name" value="AAA_8"/>
    <property type="match status" value="1"/>
</dbReference>
<evidence type="ECO:0000256" key="1">
    <source>
        <dbReference type="ARBA" id="ARBA00008887"/>
    </source>
</evidence>
<dbReference type="GO" id="GO:0007018">
    <property type="term" value="P:microtubule-based movement"/>
    <property type="evidence" value="ECO:0007669"/>
    <property type="project" value="InterPro"/>
</dbReference>
<dbReference type="InterPro" id="IPR024317">
    <property type="entry name" value="Dynein_heavy_chain_D4_dom"/>
</dbReference>